<dbReference type="Pfam" id="PF20250">
    <property type="entry name" value="FapA_N"/>
    <property type="match status" value="1"/>
</dbReference>
<dbReference type="InterPro" id="IPR046865">
    <property type="entry name" value="FapA_b_solenoid"/>
</dbReference>
<evidence type="ECO:0000259" key="1">
    <source>
        <dbReference type="Pfam" id="PF20250"/>
    </source>
</evidence>
<dbReference type="Pfam" id="PF03961">
    <property type="entry name" value="FapA"/>
    <property type="match status" value="1"/>
</dbReference>
<feature type="domain" description="Flagellar Assembly Protein A N-terminal region" evidence="1">
    <location>
        <begin position="112"/>
        <end position="282"/>
    </location>
</feature>
<dbReference type="AlphaFoldDB" id="A0A8D5FHG2"/>
<sequence length="575" mass="62870">MTEKKSPQQKKILEPAFHFATGKVQIGDDIENKVAVSELVEANHILADFPNFKRLEPKGYEKAVIQCGENTCFSEDGESVLSLVPGYPRIIDNSGNKDNHQIILSVEPLFIISPDKMKVTLNVHPPLPDCRSLKNINLYKLLEDSSIIFGLDEKALKKAEECIQKGDQEFSKFVIARGRPVGKSMDAFLRFELEIGPIAGTLLDDGRIDFRDRRIMVGINKGECIATKIPPVQGTPGVNVFGEETPAPEGKDLKIKTLNDAKFSKETLQVTAIKDGVLSIVNDNVIKVCSKQVVNSDIDYETGNIDSRNCVIIRGSVQPGFKVTTDGDLEITGNVMSTSIKGLGNIVIKGGITGKKTSIEALGDCDINFIEQGKIKCGGLCVIRKQSYYSTVHSGSHIRCKPGSAVISGSLIAAGNITVGNIGAENSKSALIGAGVVAERLLHYEELKASVVEQQDAIIQWLQRYRGSSTSKKVRKMEQKLAETKALLLRVNMIPGTGIYSKAGENENDPKLSGSDYDDRGAINIDKIRIDVVGTVYAGTEIRIGNRSLKLDKTVSARQFKLHPNRRRIIAKPLR</sequence>
<name>A0A8D5FHG2_9BACT</name>
<dbReference type="RefSeq" id="WP_228856796.1">
    <property type="nucleotide sequence ID" value="NZ_AP024086.1"/>
</dbReference>
<evidence type="ECO:0000313" key="3">
    <source>
        <dbReference type="Proteomes" id="UP000826725"/>
    </source>
</evidence>
<dbReference type="InterPro" id="IPR046866">
    <property type="entry name" value="FapA_N"/>
</dbReference>
<accession>A0A8D5FHG2</accession>
<proteinExistence type="predicted"/>
<evidence type="ECO:0000313" key="2">
    <source>
        <dbReference type="EMBL" id="BCL60691.1"/>
    </source>
</evidence>
<reference evidence="2" key="1">
    <citation type="submission" date="2020-09" db="EMBL/GenBank/DDBJ databases">
        <title>Desulfogranum mesoprofundum gen. nov., sp. nov., a novel mesophilic, sulfate-reducing chemolithoautotroph isolated from a deep-sea hydrothermal vent chimney in the Suiyo Seamount.</title>
        <authorList>
            <person name="Hashimoto Y."/>
            <person name="Nakagawa S."/>
        </authorList>
    </citation>
    <scope>NUCLEOTIDE SEQUENCE</scope>
    <source>
        <strain evidence="2">KT2</strain>
    </source>
</reference>
<dbReference type="Proteomes" id="UP000826725">
    <property type="component" value="Chromosome"/>
</dbReference>
<gene>
    <name evidence="2" type="ORF">DGMP_13840</name>
</gene>
<dbReference type="InterPro" id="IPR005646">
    <property type="entry name" value="FapA"/>
</dbReference>
<keyword evidence="3" id="KW-1185">Reference proteome</keyword>
<protein>
    <recommendedName>
        <fullName evidence="1">Flagellar Assembly Protein A N-terminal region domain-containing protein</fullName>
    </recommendedName>
</protein>
<dbReference type="PANTHER" id="PTHR38032:SF1">
    <property type="entry name" value="RNA-BINDING PROTEIN KHPB N-TERMINAL DOMAIN-CONTAINING PROTEIN"/>
    <property type="match status" value="1"/>
</dbReference>
<dbReference type="KEGG" id="dbk:DGMP_13840"/>
<organism evidence="2 3">
    <name type="scientific">Desulfomarina profundi</name>
    <dbReference type="NCBI Taxonomy" id="2772557"/>
    <lineage>
        <taxon>Bacteria</taxon>
        <taxon>Pseudomonadati</taxon>
        <taxon>Thermodesulfobacteriota</taxon>
        <taxon>Desulfobulbia</taxon>
        <taxon>Desulfobulbales</taxon>
        <taxon>Desulfobulbaceae</taxon>
        <taxon>Desulfomarina</taxon>
    </lineage>
</organism>
<dbReference type="EMBL" id="AP024086">
    <property type="protein sequence ID" value="BCL60691.1"/>
    <property type="molecule type" value="Genomic_DNA"/>
</dbReference>
<dbReference type="PANTHER" id="PTHR38032">
    <property type="entry name" value="POLYMERASE-RELATED"/>
    <property type="match status" value="1"/>
</dbReference>